<proteinExistence type="predicted"/>
<dbReference type="Proteomes" id="UP000235649">
    <property type="component" value="Unassembled WGS sequence"/>
</dbReference>
<dbReference type="SUPFAM" id="SSF56563">
    <property type="entry name" value="Major capsid protein gp5"/>
    <property type="match status" value="1"/>
</dbReference>
<organism evidence="3 4">
    <name type="scientific">Companilactobacillus nuruki</name>
    <dbReference type="NCBI Taxonomy" id="1993540"/>
    <lineage>
        <taxon>Bacteria</taxon>
        <taxon>Bacillati</taxon>
        <taxon>Bacillota</taxon>
        <taxon>Bacilli</taxon>
        <taxon>Lactobacillales</taxon>
        <taxon>Lactobacillaceae</taxon>
        <taxon>Companilactobacillus</taxon>
    </lineage>
</organism>
<comment type="subcellular location">
    <subcellularLocation>
        <location evidence="1">Virion</location>
    </subcellularLocation>
</comment>
<evidence type="ECO:0000256" key="2">
    <source>
        <dbReference type="SAM" id="MobiDB-lite"/>
    </source>
</evidence>
<dbReference type="AlphaFoldDB" id="A0A2N7ATZ3"/>
<dbReference type="NCBIfam" id="TIGR01554">
    <property type="entry name" value="major_cap_HK97"/>
    <property type="match status" value="1"/>
</dbReference>
<accession>A0A2N7ATZ3</accession>
<name>A0A2N7ATZ3_9LACO</name>
<dbReference type="RefSeq" id="WP_102196249.1">
    <property type="nucleotide sequence ID" value="NZ_NIPR01000022.1"/>
</dbReference>
<dbReference type="OrthoDB" id="1937417at2"/>
<gene>
    <name evidence="3" type="ORF">CBP76_07150</name>
</gene>
<feature type="region of interest" description="Disordered" evidence="2">
    <location>
        <begin position="61"/>
        <end position="85"/>
    </location>
</feature>
<feature type="compositionally biased region" description="Basic and acidic residues" evidence="2">
    <location>
        <begin position="61"/>
        <end position="83"/>
    </location>
</feature>
<reference evidence="3 4" key="1">
    <citation type="submission" date="2017-05" db="EMBL/GenBank/DDBJ databases">
        <title>Lactobacillus nurukis nov., sp. nov., isolated from nuruk.</title>
        <authorList>
            <person name="Kim S.-J."/>
        </authorList>
    </citation>
    <scope>NUCLEOTIDE SEQUENCE [LARGE SCALE GENOMIC DNA]</scope>
    <source>
        <strain evidence="3 4">SYF10-1a</strain>
    </source>
</reference>
<comment type="caution">
    <text evidence="3">The sequence shown here is derived from an EMBL/GenBank/DDBJ whole genome shotgun (WGS) entry which is preliminary data.</text>
</comment>
<dbReference type="EMBL" id="NIPR01000022">
    <property type="protein sequence ID" value="PMD70261.1"/>
    <property type="molecule type" value="Genomic_DNA"/>
</dbReference>
<evidence type="ECO:0000313" key="4">
    <source>
        <dbReference type="Proteomes" id="UP000235649"/>
    </source>
</evidence>
<keyword evidence="4" id="KW-1185">Reference proteome</keyword>
<sequence>MPVTLYQMKDNLSQVGQELQQVNDEISMKAGNPSFPDKDLNDLSEKADGLEKRYNLLKAQVDKKEKAESSKNKEFKNSQDPKEKRTHAYAQLIRSVMHNEAPSKEILQVLGDDNGSGENGTGGQSFLPVTVSNQIITEPLDDNPLRNDETISAITNLILPRVRFQIDDDSFVNDQEIAKELKSKGDSVTFGRYKTKIKAAITEAILLGTDTGLVSYTNAALQAGLAVKEKRVAFAKEPKAGEEHMSFYSEKTGIKSVNGTTIFDAITNAVADIADGFQNGLKIYMTRPNYLQMIKELVNNSGDLFGKKPEEILGYPVRFSELATTPVVGNFSFAQLNYEISQTLYEQWKDYDKGINYFQLTAWFDHQILLSSAFRLANVTAGK</sequence>
<feature type="compositionally biased region" description="Basic and acidic residues" evidence="2">
    <location>
        <begin position="36"/>
        <end position="47"/>
    </location>
</feature>
<evidence type="ECO:0000313" key="3">
    <source>
        <dbReference type="EMBL" id="PMD70261.1"/>
    </source>
</evidence>
<evidence type="ECO:0000256" key="1">
    <source>
        <dbReference type="ARBA" id="ARBA00004328"/>
    </source>
</evidence>
<feature type="region of interest" description="Disordered" evidence="2">
    <location>
        <begin position="28"/>
        <end position="47"/>
    </location>
</feature>
<protein>
    <submittedName>
        <fullName evidence="3">Phage major capsid protein</fullName>
    </submittedName>
</protein>
<dbReference type="InterPro" id="IPR024455">
    <property type="entry name" value="Phage_capsid"/>
</dbReference>